<keyword evidence="1" id="KW-1133">Transmembrane helix</keyword>
<protein>
    <submittedName>
        <fullName evidence="2">Putative membrane-bound metal-dependent hydrolase (DUF457)</fullName>
    </submittedName>
</protein>
<dbReference type="Proteomes" id="UP000030649">
    <property type="component" value="Unassembled WGS sequence"/>
</dbReference>
<feature type="transmembrane region" description="Helical" evidence="1">
    <location>
        <begin position="139"/>
        <end position="159"/>
    </location>
</feature>
<dbReference type="GO" id="GO:0016787">
    <property type="term" value="F:hydrolase activity"/>
    <property type="evidence" value="ECO:0007669"/>
    <property type="project" value="UniProtKB-KW"/>
</dbReference>
<keyword evidence="1" id="KW-0812">Transmembrane</keyword>
<name>U1N108_9EURY</name>
<keyword evidence="2" id="KW-0378">Hydrolase</keyword>
<dbReference type="AlphaFoldDB" id="U1N108"/>
<evidence type="ECO:0000313" key="2">
    <source>
        <dbReference type="EMBL" id="ERG90008.1"/>
    </source>
</evidence>
<reference evidence="2 3" key="1">
    <citation type="journal article" date="2013" name="PLoS ONE">
        <title>Assembly-driven community genomics of a hypersaline microbial ecosystem.</title>
        <authorList>
            <person name="Podell S."/>
            <person name="Ugalde J.A."/>
            <person name="Narasingarao P."/>
            <person name="Banfield J.F."/>
            <person name="Heidelberg K.B."/>
            <person name="Allen E.E."/>
        </authorList>
    </citation>
    <scope>NUCLEOTIDE SEQUENCE [LARGE SCALE GENOMIC DNA]</scope>
    <source>
        <strain evidence="3">J07HQW1</strain>
    </source>
</reference>
<proteinExistence type="predicted"/>
<dbReference type="EMBL" id="KE356560">
    <property type="protein sequence ID" value="ERG90008.1"/>
    <property type="molecule type" value="Genomic_DNA"/>
</dbReference>
<sequence length="170" mass="18871">MSPLTHALIAVSLVTTYLFHRYRQAPSKAMLLVVCFGSLFPDFIDKPVAYANLIPWGRVFMYSLPFAIPVVMIAVIYAFVTNRLHLGVGFSVGYLLHLPGDWHERLLTGEIPPDLFWSIVSASTHSNAPYWAGPNNINLIIWSIISISILSVVAIRLGIDISAQIHHTSS</sequence>
<gene>
    <name evidence="2" type="ORF">J07HQW1_00021</name>
</gene>
<dbReference type="InterPro" id="IPR007404">
    <property type="entry name" value="YdjM-like"/>
</dbReference>
<keyword evidence="1" id="KW-0472">Membrane</keyword>
<organism evidence="2 3">
    <name type="scientific">Haloquadratum walsbyi J07HQW1</name>
    <dbReference type="NCBI Taxonomy" id="1238424"/>
    <lineage>
        <taxon>Archaea</taxon>
        <taxon>Methanobacteriati</taxon>
        <taxon>Methanobacteriota</taxon>
        <taxon>Stenosarchaea group</taxon>
        <taxon>Halobacteria</taxon>
        <taxon>Halobacteriales</taxon>
        <taxon>Haloferacaceae</taxon>
        <taxon>Haloquadratum</taxon>
    </lineage>
</organism>
<dbReference type="HOGENOM" id="CLU_089194_0_0_2"/>
<dbReference type="Pfam" id="PF04307">
    <property type="entry name" value="YdjM"/>
    <property type="match status" value="1"/>
</dbReference>
<evidence type="ECO:0000313" key="3">
    <source>
        <dbReference type="Proteomes" id="UP000030649"/>
    </source>
</evidence>
<evidence type="ECO:0000256" key="1">
    <source>
        <dbReference type="SAM" id="Phobius"/>
    </source>
</evidence>
<accession>U1N108</accession>
<feature type="transmembrane region" description="Helical" evidence="1">
    <location>
        <begin position="59"/>
        <end position="80"/>
    </location>
</feature>
<feature type="transmembrane region" description="Helical" evidence="1">
    <location>
        <begin position="6"/>
        <end position="22"/>
    </location>
</feature>